<dbReference type="Proteomes" id="UP000031532">
    <property type="component" value="Unassembled WGS sequence"/>
</dbReference>
<evidence type="ECO:0000256" key="1">
    <source>
        <dbReference type="ARBA" id="ARBA00022679"/>
    </source>
</evidence>
<dbReference type="EMBL" id="JTJC03000001">
    <property type="protein sequence ID" value="NHC33222.1"/>
    <property type="molecule type" value="Genomic_DNA"/>
</dbReference>
<sequence length="267" mass="30186">MVVSPVETFYNNFSPTFIRDYVYGNERIDRQLEFFTKAIHPDTARILVIGCGSGQGTHFIAKWIAKKAQILAVDISSENLRLARSLFSHPRIEYRQVNVVTEVIEGNWDTIVLPDVYEHIPLAARGDLHRKFNALLSPQGKILFTIPSPGKQAALYASGEGLQVVDEVVTLEDLVEVGKAVEGTLTYWSTISVWNTNDYIHAIVERKAAEIGTIAQQDYLPIKGFSSLRQNLSYRGLVTLTNLPGIVRATRWWKRQRVQKLVKGDRF</sequence>
<dbReference type="GO" id="GO:0032259">
    <property type="term" value="P:methylation"/>
    <property type="evidence" value="ECO:0007669"/>
    <property type="project" value="UniProtKB-KW"/>
</dbReference>
<evidence type="ECO:0000313" key="3">
    <source>
        <dbReference type="EMBL" id="NHC33222.1"/>
    </source>
</evidence>
<gene>
    <name evidence="3" type="ORF">QH73_0000830</name>
</gene>
<name>A0A9X5E350_9CYAN</name>
<dbReference type="Pfam" id="PF13649">
    <property type="entry name" value="Methyltransf_25"/>
    <property type="match status" value="1"/>
</dbReference>
<keyword evidence="3" id="KW-0489">Methyltransferase</keyword>
<keyword evidence="1" id="KW-0808">Transferase</keyword>
<dbReference type="PANTHER" id="PTHR43861:SF3">
    <property type="entry name" value="PUTATIVE (AFU_ORTHOLOGUE AFUA_2G14390)-RELATED"/>
    <property type="match status" value="1"/>
</dbReference>
<dbReference type="OrthoDB" id="9790457at2"/>
<reference evidence="3 4" key="1">
    <citation type="journal article" date="2015" name="Genome Announc.">
        <title>Draft Genome Sequence of the Terrestrial Cyanobacterium Scytonema millei VB511283, Isolated from Eastern India.</title>
        <authorList>
            <person name="Sen D."/>
            <person name="Chandrababunaidu M.M."/>
            <person name="Singh D."/>
            <person name="Sanghi N."/>
            <person name="Ghorai A."/>
            <person name="Mishra G.P."/>
            <person name="Madduluri M."/>
            <person name="Adhikary S.P."/>
            <person name="Tripathy S."/>
        </authorList>
    </citation>
    <scope>NUCLEOTIDE SEQUENCE [LARGE SCALE GENOMIC DNA]</scope>
    <source>
        <strain evidence="3 4">VB511283</strain>
    </source>
</reference>
<dbReference type="PANTHER" id="PTHR43861">
    <property type="entry name" value="TRANS-ACONITATE 2-METHYLTRANSFERASE-RELATED"/>
    <property type="match status" value="1"/>
</dbReference>
<organism evidence="3 4">
    <name type="scientific">Scytonema millei VB511283</name>
    <dbReference type="NCBI Taxonomy" id="1245923"/>
    <lineage>
        <taxon>Bacteria</taxon>
        <taxon>Bacillati</taxon>
        <taxon>Cyanobacteriota</taxon>
        <taxon>Cyanophyceae</taxon>
        <taxon>Nostocales</taxon>
        <taxon>Scytonemataceae</taxon>
        <taxon>Scytonema</taxon>
    </lineage>
</organism>
<dbReference type="InterPro" id="IPR041698">
    <property type="entry name" value="Methyltransf_25"/>
</dbReference>
<accession>A0A9X5E350</accession>
<dbReference type="CDD" id="cd02440">
    <property type="entry name" value="AdoMet_MTases"/>
    <property type="match status" value="1"/>
</dbReference>
<dbReference type="AlphaFoldDB" id="A0A9X5E350"/>
<evidence type="ECO:0000259" key="2">
    <source>
        <dbReference type="Pfam" id="PF13649"/>
    </source>
</evidence>
<feature type="domain" description="Methyltransferase" evidence="2">
    <location>
        <begin position="46"/>
        <end position="140"/>
    </location>
</feature>
<keyword evidence="4" id="KW-1185">Reference proteome</keyword>
<dbReference type="InterPro" id="IPR029063">
    <property type="entry name" value="SAM-dependent_MTases_sf"/>
</dbReference>
<protein>
    <submittedName>
        <fullName evidence="3">Class I SAM-dependent methyltransferase</fullName>
    </submittedName>
</protein>
<dbReference type="Gene3D" id="3.40.50.150">
    <property type="entry name" value="Vaccinia Virus protein VP39"/>
    <property type="match status" value="1"/>
</dbReference>
<dbReference type="SUPFAM" id="SSF53335">
    <property type="entry name" value="S-adenosyl-L-methionine-dependent methyltransferases"/>
    <property type="match status" value="1"/>
</dbReference>
<proteinExistence type="predicted"/>
<dbReference type="RefSeq" id="WP_039714860.1">
    <property type="nucleotide sequence ID" value="NZ_JTJC03000001.1"/>
</dbReference>
<dbReference type="GO" id="GO:0008168">
    <property type="term" value="F:methyltransferase activity"/>
    <property type="evidence" value="ECO:0007669"/>
    <property type="project" value="UniProtKB-KW"/>
</dbReference>
<evidence type="ECO:0000313" key="4">
    <source>
        <dbReference type="Proteomes" id="UP000031532"/>
    </source>
</evidence>
<comment type="caution">
    <text evidence="3">The sequence shown here is derived from an EMBL/GenBank/DDBJ whole genome shotgun (WGS) entry which is preliminary data.</text>
</comment>